<evidence type="ECO:0000256" key="1">
    <source>
        <dbReference type="ARBA" id="ARBA00022670"/>
    </source>
</evidence>
<dbReference type="PANTHER" id="PTHR42648:SF31">
    <property type="entry name" value="RNA-DIRECTED DNA POLYMERASE"/>
    <property type="match status" value="1"/>
</dbReference>
<feature type="domain" description="Integrase catalytic" evidence="6">
    <location>
        <begin position="309"/>
        <end position="481"/>
    </location>
</feature>
<organism evidence="7">
    <name type="scientific">Solanum habrochaites</name>
    <name type="common">Wild tomato</name>
    <name type="synonym">Lycopersicon hirsutum</name>
    <dbReference type="NCBI Taxonomy" id="62890"/>
    <lineage>
        <taxon>Eukaryota</taxon>
        <taxon>Viridiplantae</taxon>
        <taxon>Streptophyta</taxon>
        <taxon>Embryophyta</taxon>
        <taxon>Tracheophyta</taxon>
        <taxon>Spermatophyta</taxon>
        <taxon>Magnoliopsida</taxon>
        <taxon>eudicotyledons</taxon>
        <taxon>Gunneridae</taxon>
        <taxon>Pentapetalae</taxon>
        <taxon>asterids</taxon>
        <taxon>lamiids</taxon>
        <taxon>Solanales</taxon>
        <taxon>Solanaceae</taxon>
        <taxon>Solanoideae</taxon>
        <taxon>Solaneae</taxon>
        <taxon>Solanum</taxon>
        <taxon>Solanum subgen. Lycopersicon</taxon>
    </lineage>
</organism>
<dbReference type="AlphaFoldDB" id="B3TPP6"/>
<reference evidence="7" key="1">
    <citation type="journal article" date="2008" name="Plant Mol. Biol.">
        <title>The low temperature-responsive, Solanum CBF1 genes maintain high identity in their upstream regions in a genomic environment undergoing gene duplications, deletions, and rearrangements.</title>
        <authorList>
            <person name="Pennycooke J.C."/>
            <person name="Cheng H."/>
            <person name="Roberts S.M."/>
            <person name="Yang Q."/>
            <person name="Rhee S.Y."/>
            <person name="Stockinger E.J."/>
        </authorList>
    </citation>
    <scope>NUCLEOTIDE SEQUENCE</scope>
</reference>
<dbReference type="EMBL" id="EU365381">
    <property type="protein sequence ID" value="ACB45089.1"/>
    <property type="molecule type" value="Genomic_DNA"/>
</dbReference>
<dbReference type="InterPro" id="IPR054722">
    <property type="entry name" value="PolX-like_BBD"/>
</dbReference>
<dbReference type="Gene3D" id="3.30.420.10">
    <property type="entry name" value="Ribonuclease H-like superfamily/Ribonuclease H"/>
    <property type="match status" value="1"/>
</dbReference>
<dbReference type="PROSITE" id="PS50994">
    <property type="entry name" value="INTEGRASE"/>
    <property type="match status" value="1"/>
</dbReference>
<dbReference type="InterPro" id="IPR001584">
    <property type="entry name" value="Integrase_cat-core"/>
</dbReference>
<dbReference type="PANTHER" id="PTHR42648">
    <property type="entry name" value="TRANSPOSASE, PUTATIVE-RELATED"/>
    <property type="match status" value="1"/>
</dbReference>
<dbReference type="GO" id="GO:0006508">
    <property type="term" value="P:proteolysis"/>
    <property type="evidence" value="ECO:0007669"/>
    <property type="project" value="UniProtKB-KW"/>
</dbReference>
<sequence>MQHNIPPVFKPEYDNRNVGPSYGNLSFSHNHNSAGEVHKSIGVNDHTGVGTQAHSYGELHGSHNCSGSNVTADMCVHGYRSTGSCNHGGAGVNMAFTSNQLSYPNTTPSTNAAGIVNCSVVHNSSSHRWIVDTGATNHMSSTPDLLHDTQLLPTTEYNKVHLPNGQKIPIVFSGKSRLTLGDISHVLYIPDFKYNLLSVSELTKELHCCMVFYPDHCILQDLHTVKVKGTGSMENGLYYWSHIVSPTVAYSVSPSVALSTLDDVDLWHRRLGHIPHKVLQQMQIPHISSSSKLTSCPICPLAKQTRLPFPQSPTRADNVFDLIHADVWGPYKFPTHDGNRYFLTLVDDCSRMIWIFLLKYKSDVFIVLKDFLQLIQRQFGGYIKIFRSDNGTEFFNSHCSELFRTAGIVHQSSCVYTPQQNGVVERRHRQILEVARAIRFQANLPIRFWGLCVQNAVYLINRIPSTALSGRSPFAVFFGKEPSLHHLRVMGCLCYAVNHHTHGDKFDTRSIKSVLMGYSTTQKGYKLYDLSTQTFFISRDVTFREDQYPFQHIQDESCDSSFFENPDMFVYDDSSTIPLHETFITSPDQTSTSIDTPSPSPISHHFGTSTTTDLRRSTRSSKPPGWLHDFVHIATHSPTSSLTCSTAHPLSSYMSYSSISTPYFQSLCNFSAIPEPTSYNEAVQHSHWIQAMELELKALHDNHTWDLVPLPLGKKAIGCKWVYKVKFNAQGEVERYKARLVAKGYTQQEGLDYQETFSPVVKMVTVRVVLSLAAMHGWFLHQMDVFNAFLQGDLVEEVYMVPPPGLLQQGESKVCKLNKSLYGLKQASRQWNLKLSEATYEFWFHSESP</sequence>
<evidence type="ECO:0000256" key="3">
    <source>
        <dbReference type="ARBA" id="ARBA00022750"/>
    </source>
</evidence>
<dbReference type="GO" id="GO:0015074">
    <property type="term" value="P:DNA integration"/>
    <property type="evidence" value="ECO:0007669"/>
    <property type="project" value="InterPro"/>
</dbReference>
<feature type="region of interest" description="Disordered" evidence="5">
    <location>
        <begin position="588"/>
        <end position="621"/>
    </location>
</feature>
<protein>
    <submittedName>
        <fullName evidence="7">Putative polyprotein</fullName>
    </submittedName>
</protein>
<dbReference type="Pfam" id="PF13976">
    <property type="entry name" value="gag_pre-integrs"/>
    <property type="match status" value="1"/>
</dbReference>
<dbReference type="Pfam" id="PF25597">
    <property type="entry name" value="SH3_retrovirus"/>
    <property type="match status" value="1"/>
</dbReference>
<keyword evidence="4" id="KW-0378">Hydrolase</keyword>
<dbReference type="SUPFAM" id="SSF53098">
    <property type="entry name" value="Ribonuclease H-like"/>
    <property type="match status" value="1"/>
</dbReference>
<dbReference type="InterPro" id="IPR013103">
    <property type="entry name" value="RVT_2"/>
</dbReference>
<dbReference type="InterPro" id="IPR025724">
    <property type="entry name" value="GAG-pre-integrase_dom"/>
</dbReference>
<dbReference type="GO" id="GO:0046872">
    <property type="term" value="F:metal ion binding"/>
    <property type="evidence" value="ECO:0007669"/>
    <property type="project" value="UniProtKB-KW"/>
</dbReference>
<dbReference type="InterPro" id="IPR039537">
    <property type="entry name" value="Retrotran_Ty1/copia-like"/>
</dbReference>
<keyword evidence="2" id="KW-0479">Metal-binding</keyword>
<dbReference type="Pfam" id="PF07727">
    <property type="entry name" value="RVT_2"/>
    <property type="match status" value="1"/>
</dbReference>
<evidence type="ECO:0000256" key="4">
    <source>
        <dbReference type="ARBA" id="ARBA00022801"/>
    </source>
</evidence>
<evidence type="ECO:0000256" key="5">
    <source>
        <dbReference type="SAM" id="MobiDB-lite"/>
    </source>
</evidence>
<feature type="compositionally biased region" description="Low complexity" evidence="5">
    <location>
        <begin position="588"/>
        <end position="612"/>
    </location>
</feature>
<name>B3TPP6_SOLHA</name>
<dbReference type="GO" id="GO:0004190">
    <property type="term" value="F:aspartic-type endopeptidase activity"/>
    <property type="evidence" value="ECO:0007669"/>
    <property type="project" value="UniProtKB-KW"/>
</dbReference>
<dbReference type="InterPro" id="IPR057670">
    <property type="entry name" value="SH3_retrovirus"/>
</dbReference>
<dbReference type="SUPFAM" id="SSF56672">
    <property type="entry name" value="DNA/RNA polymerases"/>
    <property type="match status" value="1"/>
</dbReference>
<evidence type="ECO:0000259" key="6">
    <source>
        <dbReference type="PROSITE" id="PS50994"/>
    </source>
</evidence>
<accession>B3TPP6</accession>
<dbReference type="Pfam" id="PF22936">
    <property type="entry name" value="Pol_BBD"/>
    <property type="match status" value="1"/>
</dbReference>
<dbReference type="Pfam" id="PF00665">
    <property type="entry name" value="rve"/>
    <property type="match status" value="1"/>
</dbReference>
<keyword evidence="3" id="KW-0064">Aspartyl protease</keyword>
<dbReference type="InterPro" id="IPR043502">
    <property type="entry name" value="DNA/RNA_pol_sf"/>
</dbReference>
<evidence type="ECO:0000256" key="2">
    <source>
        <dbReference type="ARBA" id="ARBA00022723"/>
    </source>
</evidence>
<feature type="region of interest" description="Disordered" evidence="5">
    <location>
        <begin position="30"/>
        <end position="55"/>
    </location>
</feature>
<dbReference type="InterPro" id="IPR012337">
    <property type="entry name" value="RNaseH-like_sf"/>
</dbReference>
<evidence type="ECO:0000313" key="7">
    <source>
        <dbReference type="EMBL" id="ACB45089.1"/>
    </source>
</evidence>
<dbReference type="InterPro" id="IPR036397">
    <property type="entry name" value="RNaseH_sf"/>
</dbReference>
<dbReference type="GO" id="GO:0003676">
    <property type="term" value="F:nucleic acid binding"/>
    <property type="evidence" value="ECO:0007669"/>
    <property type="project" value="InterPro"/>
</dbReference>
<keyword evidence="1" id="KW-0645">Protease</keyword>
<proteinExistence type="predicted"/>